<dbReference type="GO" id="GO:0005243">
    <property type="term" value="F:gap junction channel activity"/>
    <property type="evidence" value="ECO:0007669"/>
    <property type="project" value="TreeGrafter"/>
</dbReference>
<feature type="domain" description="Connexin N-terminal" evidence="7">
    <location>
        <begin position="14"/>
        <end position="224"/>
    </location>
</feature>
<evidence type="ECO:0000313" key="9">
    <source>
        <dbReference type="Proteomes" id="UP000472260"/>
    </source>
</evidence>
<evidence type="ECO:0000256" key="4">
    <source>
        <dbReference type="ARBA" id="ARBA00022989"/>
    </source>
</evidence>
<evidence type="ECO:0000259" key="7">
    <source>
        <dbReference type="Pfam" id="PF00029"/>
    </source>
</evidence>
<evidence type="ECO:0000256" key="6">
    <source>
        <dbReference type="SAM" id="Phobius"/>
    </source>
</evidence>
<dbReference type="PANTHER" id="PTHR11984">
    <property type="entry name" value="CONNEXIN"/>
    <property type="match status" value="1"/>
</dbReference>
<keyword evidence="3 6" id="KW-0812">Transmembrane</keyword>
<dbReference type="RefSeq" id="XP_016324674.1">
    <property type="nucleotide sequence ID" value="XM_016469188.1"/>
</dbReference>
<evidence type="ECO:0000256" key="1">
    <source>
        <dbReference type="ARBA" id="ARBA00004651"/>
    </source>
</evidence>
<feature type="transmembrane region" description="Helical" evidence="6">
    <location>
        <begin position="204"/>
        <end position="226"/>
    </location>
</feature>
<reference evidence="8" key="1">
    <citation type="submission" date="2025-08" db="UniProtKB">
        <authorList>
            <consortium name="Ensembl"/>
        </authorList>
    </citation>
    <scope>IDENTIFICATION</scope>
</reference>
<dbReference type="KEGG" id="sanh:107675010"/>
<name>A0A671NKZ7_9TELE</name>
<dbReference type="InterPro" id="IPR038359">
    <property type="entry name" value="Connexin_N_sf"/>
</dbReference>
<dbReference type="GO" id="GO:0005922">
    <property type="term" value="C:connexin complex"/>
    <property type="evidence" value="ECO:0007669"/>
    <property type="project" value="InterPro"/>
</dbReference>
<dbReference type="Proteomes" id="UP000472260">
    <property type="component" value="Unassembled WGS sequence"/>
</dbReference>
<sequence length="266" mass="30374">MAAIVTGLIPILRTAVDSTATYKGRTMWFGLLCIRLVTVFLAQFPWKSLNEDFHCNSTDSFCIKACFNKHFDNSIVMAWHFLFILLVLSVLLMEMFSSHLRSSFQKKKEREMASQSEQGAVTDPTMTVGGRMMIDLHKSKSSVVVYLFSIMLRIAVEVLFVYVLFCWVLPKLNEESYLCYAQKFGKCSVQQCVVRGAAEKRTSVYALLFMSALVIITSGLFCLYSIGHYLMVNKRFPLNTSIVSSFNASVYKLCFFSLKCFFMAYR</sequence>
<dbReference type="GeneID" id="107675010"/>
<proteinExistence type="predicted"/>
<evidence type="ECO:0000256" key="2">
    <source>
        <dbReference type="ARBA" id="ARBA00022475"/>
    </source>
</evidence>
<dbReference type="Ensembl" id="ENSSANT00000048343.1">
    <property type="protein sequence ID" value="ENSSANP00000045447.1"/>
    <property type="gene ID" value="ENSSANG00000022945.1"/>
</dbReference>
<keyword evidence="4 6" id="KW-1133">Transmembrane helix</keyword>
<dbReference type="Pfam" id="PF00029">
    <property type="entry name" value="Connexin"/>
    <property type="match status" value="1"/>
</dbReference>
<dbReference type="PANTHER" id="PTHR11984:SF20">
    <property type="entry name" value="GAP JUNCTION BETA-1 PROTEIN"/>
    <property type="match status" value="1"/>
</dbReference>
<feature type="transmembrane region" description="Helical" evidence="6">
    <location>
        <begin position="28"/>
        <end position="46"/>
    </location>
</feature>
<organism evidence="8 9">
    <name type="scientific">Sinocyclocheilus anshuiensis</name>
    <dbReference type="NCBI Taxonomy" id="1608454"/>
    <lineage>
        <taxon>Eukaryota</taxon>
        <taxon>Metazoa</taxon>
        <taxon>Chordata</taxon>
        <taxon>Craniata</taxon>
        <taxon>Vertebrata</taxon>
        <taxon>Euteleostomi</taxon>
        <taxon>Actinopterygii</taxon>
        <taxon>Neopterygii</taxon>
        <taxon>Teleostei</taxon>
        <taxon>Ostariophysi</taxon>
        <taxon>Cypriniformes</taxon>
        <taxon>Cyprinidae</taxon>
        <taxon>Cyprininae</taxon>
        <taxon>Sinocyclocheilus</taxon>
    </lineage>
</organism>
<gene>
    <name evidence="8" type="primary">LOC107675010</name>
</gene>
<dbReference type="AlphaFoldDB" id="A0A671NKZ7"/>
<dbReference type="InterPro" id="IPR013092">
    <property type="entry name" value="Connexin_N"/>
</dbReference>
<comment type="subcellular location">
    <subcellularLocation>
        <location evidence="1">Cell membrane</location>
        <topology evidence="1">Multi-pass membrane protein</topology>
    </subcellularLocation>
</comment>
<keyword evidence="9" id="KW-1185">Reference proteome</keyword>
<dbReference type="GO" id="GO:0007267">
    <property type="term" value="P:cell-cell signaling"/>
    <property type="evidence" value="ECO:0007669"/>
    <property type="project" value="TreeGrafter"/>
</dbReference>
<evidence type="ECO:0000256" key="3">
    <source>
        <dbReference type="ARBA" id="ARBA00022692"/>
    </source>
</evidence>
<evidence type="ECO:0000256" key="5">
    <source>
        <dbReference type="ARBA" id="ARBA00023136"/>
    </source>
</evidence>
<dbReference type="InterPro" id="IPR000500">
    <property type="entry name" value="Connexin"/>
</dbReference>
<feature type="transmembrane region" description="Helical" evidence="6">
    <location>
        <begin position="143"/>
        <end position="165"/>
    </location>
</feature>
<dbReference type="OrthoDB" id="9045030at2759"/>
<reference evidence="8" key="2">
    <citation type="submission" date="2025-09" db="UniProtKB">
        <authorList>
            <consortium name="Ensembl"/>
        </authorList>
    </citation>
    <scope>IDENTIFICATION</scope>
</reference>
<keyword evidence="2" id="KW-1003">Cell membrane</keyword>
<protein>
    <submittedName>
        <fullName evidence="8">Gap junction beta-5 protein-like</fullName>
    </submittedName>
</protein>
<accession>A0A671NKZ7</accession>
<evidence type="ECO:0000313" key="8">
    <source>
        <dbReference type="Ensembl" id="ENSSANP00000045447.1"/>
    </source>
</evidence>
<feature type="transmembrane region" description="Helical" evidence="6">
    <location>
        <begin position="77"/>
        <end position="97"/>
    </location>
</feature>
<dbReference type="Gene3D" id="1.20.1440.80">
    <property type="entry name" value="Gap junction channel protein cysteine-rich domain"/>
    <property type="match status" value="1"/>
</dbReference>
<keyword evidence="5 6" id="KW-0472">Membrane</keyword>